<feature type="transmembrane region" description="Helical" evidence="11">
    <location>
        <begin position="819"/>
        <end position="841"/>
    </location>
</feature>
<dbReference type="InterPro" id="IPR017978">
    <property type="entry name" value="GPCR_3_C"/>
</dbReference>
<keyword evidence="8" id="KW-0675">Receptor</keyword>
<dbReference type="PANTHER" id="PTHR24061:SF579">
    <property type="entry name" value="OLFACTORY RECEPTOR C FAMILY, U1"/>
    <property type="match status" value="1"/>
</dbReference>
<dbReference type="FunFam" id="3.40.50.2300:FF:000016">
    <property type="entry name" value="Taste 1 receptor member 2"/>
    <property type="match status" value="2"/>
</dbReference>
<feature type="transmembrane region" description="Helical" evidence="11">
    <location>
        <begin position="662"/>
        <end position="685"/>
    </location>
</feature>
<feature type="transmembrane region" description="Helical" evidence="11">
    <location>
        <begin position="1415"/>
        <end position="1435"/>
    </location>
</feature>
<evidence type="ECO:0000256" key="3">
    <source>
        <dbReference type="ARBA" id="ARBA00022692"/>
    </source>
</evidence>
<feature type="transmembrane region" description="Helical" evidence="11">
    <location>
        <begin position="750"/>
        <end position="773"/>
    </location>
</feature>
<dbReference type="Pfam" id="PF00003">
    <property type="entry name" value="7tm_3"/>
    <property type="match status" value="2"/>
</dbReference>
<feature type="transmembrane region" description="Helical" evidence="11">
    <location>
        <begin position="1379"/>
        <end position="1400"/>
    </location>
</feature>
<dbReference type="InterPro" id="IPR038550">
    <property type="entry name" value="GPCR_3_9-Cys_sf"/>
</dbReference>
<evidence type="ECO:0000256" key="8">
    <source>
        <dbReference type="ARBA" id="ARBA00023170"/>
    </source>
</evidence>
<dbReference type="Gene3D" id="2.10.50.30">
    <property type="entry name" value="GPCR, family 3, nine cysteines domain"/>
    <property type="match status" value="2"/>
</dbReference>
<dbReference type="PROSITE" id="PS50259">
    <property type="entry name" value="G_PROTEIN_RECEP_F3_4"/>
    <property type="match status" value="2"/>
</dbReference>
<evidence type="ECO:0000256" key="5">
    <source>
        <dbReference type="ARBA" id="ARBA00022989"/>
    </source>
</evidence>
<keyword evidence="15" id="KW-1185">Reference proteome</keyword>
<dbReference type="EMBL" id="JBBPFD010000012">
    <property type="protein sequence ID" value="KAK7905206.1"/>
    <property type="molecule type" value="Genomic_DNA"/>
</dbReference>
<dbReference type="FunFam" id="2.10.50.30:FF:000003">
    <property type="entry name" value="Vomeronasal 2, receptor 120"/>
    <property type="match status" value="1"/>
</dbReference>
<evidence type="ECO:0000256" key="4">
    <source>
        <dbReference type="ARBA" id="ARBA00022729"/>
    </source>
</evidence>
<dbReference type="PRINTS" id="PR00248">
    <property type="entry name" value="GPCRMGR"/>
</dbReference>
<feature type="domain" description="G-protein coupled receptors family 3 profile" evidence="13">
    <location>
        <begin position="1377"/>
        <end position="1462"/>
    </location>
</feature>
<evidence type="ECO:0000256" key="9">
    <source>
        <dbReference type="ARBA" id="ARBA00023180"/>
    </source>
</evidence>
<dbReference type="InterPro" id="IPR004073">
    <property type="entry name" value="GPCR_3_vmron_rcpt_2"/>
</dbReference>
<feature type="domain" description="G-protein coupled receptors family 3 profile" evidence="13">
    <location>
        <begin position="605"/>
        <end position="821"/>
    </location>
</feature>
<keyword evidence="10" id="KW-0807">Transducer</keyword>
<reference evidence="15" key="1">
    <citation type="submission" date="2024-04" db="EMBL/GenBank/DDBJ databases">
        <title>Salinicola lusitanus LLJ914,a marine bacterium isolated from the Okinawa Trough.</title>
        <authorList>
            <person name="Li J."/>
        </authorList>
    </citation>
    <scope>NUCLEOTIDE SEQUENCE [LARGE SCALE GENOMIC DNA]</scope>
</reference>
<keyword evidence="4 12" id="KW-0732">Signal</keyword>
<evidence type="ECO:0000256" key="12">
    <source>
        <dbReference type="SAM" id="SignalP"/>
    </source>
</evidence>
<organism evidence="14 15">
    <name type="scientific">Mugilogobius chulae</name>
    <name type="common">yellowstripe goby</name>
    <dbReference type="NCBI Taxonomy" id="88201"/>
    <lineage>
        <taxon>Eukaryota</taxon>
        <taxon>Metazoa</taxon>
        <taxon>Chordata</taxon>
        <taxon>Craniata</taxon>
        <taxon>Vertebrata</taxon>
        <taxon>Euteleostomi</taxon>
        <taxon>Actinopterygii</taxon>
        <taxon>Neopterygii</taxon>
        <taxon>Teleostei</taxon>
        <taxon>Neoteleostei</taxon>
        <taxon>Acanthomorphata</taxon>
        <taxon>Gobiaria</taxon>
        <taxon>Gobiiformes</taxon>
        <taxon>Gobioidei</taxon>
        <taxon>Gobiidae</taxon>
        <taxon>Gobionellinae</taxon>
        <taxon>Mugilogobius</taxon>
    </lineage>
</organism>
<dbReference type="GO" id="GO:0004930">
    <property type="term" value="F:G protein-coupled receptor activity"/>
    <property type="evidence" value="ECO:0007669"/>
    <property type="project" value="UniProtKB-KW"/>
</dbReference>
<feature type="transmembrane region" description="Helical" evidence="11">
    <location>
        <begin position="629"/>
        <end position="650"/>
    </location>
</feature>
<dbReference type="InterPro" id="IPR000068">
    <property type="entry name" value="GPCR_3_Ca_sens_rcpt-rel"/>
</dbReference>
<dbReference type="InterPro" id="IPR001828">
    <property type="entry name" value="ANF_lig-bd_rcpt"/>
</dbReference>
<evidence type="ECO:0000256" key="7">
    <source>
        <dbReference type="ARBA" id="ARBA00023136"/>
    </source>
</evidence>
<evidence type="ECO:0000256" key="10">
    <source>
        <dbReference type="ARBA" id="ARBA00023224"/>
    </source>
</evidence>
<feature type="transmembrane region" description="Helical" evidence="11">
    <location>
        <begin position="1447"/>
        <end position="1465"/>
    </location>
</feature>
<evidence type="ECO:0000256" key="6">
    <source>
        <dbReference type="ARBA" id="ARBA00023040"/>
    </source>
</evidence>
<evidence type="ECO:0000256" key="1">
    <source>
        <dbReference type="ARBA" id="ARBA00004651"/>
    </source>
</evidence>
<dbReference type="InterPro" id="IPR017979">
    <property type="entry name" value="GPCR_3_CS"/>
</dbReference>
<protein>
    <recommendedName>
        <fullName evidence="13">G-protein coupled receptors family 3 profile domain-containing protein</fullName>
    </recommendedName>
</protein>
<keyword evidence="7 11" id="KW-0472">Membrane</keyword>
<dbReference type="InterPro" id="IPR011500">
    <property type="entry name" value="GPCR_3_9-Cys_dom"/>
</dbReference>
<keyword evidence="2" id="KW-1003">Cell membrane</keyword>
<evidence type="ECO:0000313" key="14">
    <source>
        <dbReference type="EMBL" id="KAK7905206.1"/>
    </source>
</evidence>
<keyword evidence="6" id="KW-0297">G-protein coupled receptor</keyword>
<dbReference type="Pfam" id="PF07562">
    <property type="entry name" value="NCD3G"/>
    <property type="match status" value="2"/>
</dbReference>
<evidence type="ECO:0000313" key="15">
    <source>
        <dbReference type="Proteomes" id="UP001460270"/>
    </source>
</evidence>
<keyword evidence="5 11" id="KW-1133">Transmembrane helix</keyword>
<accession>A0AAW0NPT1</accession>
<dbReference type="PROSITE" id="PS00981">
    <property type="entry name" value="G_PROTEIN_RECEP_F3_3"/>
    <property type="match status" value="1"/>
</dbReference>
<dbReference type="PRINTS" id="PR01535">
    <property type="entry name" value="VOMERONASL2R"/>
</dbReference>
<dbReference type="InterPro" id="IPR028082">
    <property type="entry name" value="Peripla_BP_I"/>
</dbReference>
<name>A0AAW0NPT1_9GOBI</name>
<dbReference type="PANTHER" id="PTHR24061">
    <property type="entry name" value="CALCIUM-SENSING RECEPTOR-RELATED"/>
    <property type="match status" value="1"/>
</dbReference>
<dbReference type="Gene3D" id="3.40.50.2300">
    <property type="match status" value="4"/>
</dbReference>
<feature type="chain" id="PRO_5043497345" description="G-protein coupled receptors family 3 profile domain-containing protein" evidence="12">
    <location>
        <begin position="23"/>
        <end position="1498"/>
    </location>
</feature>
<proteinExistence type="predicted"/>
<dbReference type="SUPFAM" id="SSF53822">
    <property type="entry name" value="Periplasmic binding protein-like I"/>
    <property type="match status" value="2"/>
</dbReference>
<keyword evidence="3 11" id="KW-0812">Transmembrane</keyword>
<evidence type="ECO:0000256" key="11">
    <source>
        <dbReference type="SAM" id="Phobius"/>
    </source>
</evidence>
<keyword evidence="9" id="KW-0325">Glycoprotein</keyword>
<feature type="transmembrane region" description="Helical" evidence="11">
    <location>
        <begin position="706"/>
        <end position="724"/>
    </location>
</feature>
<comment type="subcellular location">
    <subcellularLocation>
        <location evidence="1">Cell membrane</location>
        <topology evidence="1">Multi-pass membrane protein</topology>
    </subcellularLocation>
</comment>
<comment type="caution">
    <text evidence="14">The sequence shown here is derived from an EMBL/GenBank/DDBJ whole genome shotgun (WGS) entry which is preliminary data.</text>
</comment>
<evidence type="ECO:0000256" key="2">
    <source>
        <dbReference type="ARBA" id="ARBA00022475"/>
    </source>
</evidence>
<evidence type="ECO:0000259" key="13">
    <source>
        <dbReference type="PROSITE" id="PS50259"/>
    </source>
</evidence>
<feature type="signal peptide" evidence="12">
    <location>
        <begin position="1"/>
        <end position="22"/>
    </location>
</feature>
<dbReference type="GO" id="GO:0005886">
    <property type="term" value="C:plasma membrane"/>
    <property type="evidence" value="ECO:0007669"/>
    <property type="project" value="UniProtKB-SubCell"/>
</dbReference>
<dbReference type="Pfam" id="PF01094">
    <property type="entry name" value="ANF_receptor"/>
    <property type="match status" value="2"/>
</dbReference>
<gene>
    <name evidence="14" type="ORF">WMY93_017813</name>
</gene>
<feature type="transmembrane region" description="Helical" evidence="11">
    <location>
        <begin position="785"/>
        <end position="807"/>
    </location>
</feature>
<sequence length="1498" mass="165559">MSFSAIVLSLTLFLFDVPSPLSLNVNNTDQEDSIVCKAKGSARAPAFSMEGDYIIGGVFSIHYSMHTVIPNYTNQPEPLRCTGSVDSRELRFAQAMIFAIEEINNSSTLLPGVTLGYQIHDSCASVPVAVQAAFHLVSGHVPEYHPHQRCSQSGMVMGIVGESGSTPSISISRVTRLFNIPQVSHYATCACLSDKLQYPSFFRTIPSDKFQADALVRLVKRFGWTWIGAVYSDSDYGINGMATFLSAARKIGICVEYSEAFYRTNSLSRIQRVAQIIRRSTATVVVAFAASGDIRILLEELCQEPVPYRQWVGSEAWVTDPDLFRFSSCVGAVGLGIQQSVIPGLKKFLSDLTFSTASASPLLSQFWEESFQCKMPTNASPDDAACDGSEDMLNLQNPYTDTSQLRITNMVYKAVYAIAHAIHNAVCLQNTTCQFNSFVPLQFTQVSHIQTYCLYEKLESLLFSFISLFSNSFQVLAQIKKVNFSQNGYSVSFDANGDPVATYELVNWQTTEQGTFQLETVGHFDASQPNGQEFKIQKVLQWIKGTTQVPKSVCSQSCAPGTRKVLQKGKPICCYDCIACAEGEISNITEPGNHPGCVLSGRGCLAILTAAVFLKHRNTPIVKANNSELSFWLLLSLTLCFLCSLTFIGAPSEWSCMLRHTAFGITFVLCISCVLGKTIVVLMAFRATLPGSNVMKWFGPPQQRMTVVSFTLIQVLICIIWLVVNPPFPIKNLTTYKDKIILQCALGSPIGFWAVLGYIGLLALLCFVLAFLARKLPDNFNEAKFITFSMLISVQCGSLLSQLMSALQENSLSPWRYLLFWPQVMDCFFVFFCQHVILYSLSQRRTQKVFDDFDFRAFRWMMTMVFAVEEINRDLSLLPGVKLGYRIMDSCDQVHNSLQAVLSLLSQTNKHTTENEKLNHSVYSGSAGAESCLASSPVSAVIGLASSTPTRAVAHTLGPFNIPLVSYFATCTCLTNKKMYPSFLRTVPSDLFQVGGLVQLVTFLGWNWVGTIGTTDDYSQYGIQAFTHEFSKHGGCVAFHITIPKSPSVAQVQNMAARLQSTTAQVVVVFATEGQLIELFSELSQRNVTGIQWVASEAWVTASLLTSEKFHDLLEGTVGFSFSGVYIPGLKEFLLSVRPSSHAGMELVNMFWEELFDCKLLSFSSNEESVGAVRKKCSGLESLGDTDSSYTDVAEVRISYNVYKATYALGHAVHQMLNCDAAKKLLLHHLKHVNFTDQFGEKVYFDSSGEPVPLYDIINWQKDSEEKIRLIKVGSYDGSAPLGQQLRMEKSNITWTTGLRQVPLSQCSIPCPPGTRKATRLGQPPCCFDCLPCGDGEISNQSGSTECTKCPRYYWSDKDKIKCVAGVEEFLSYSDTMGIILVFLTVLGVSLTVVITTVFHCFRSTPIVKANNSEISFLLLVSLKLCFLCSLVFIGQPSVWTCRLRQAAFGISFVLCLSCLLTVQAHPPENSHTVHHCSTDLSVRWLAPSSTSFSIQKS</sequence>
<feature type="transmembrane region" description="Helical" evidence="11">
    <location>
        <begin position="599"/>
        <end position="617"/>
    </location>
</feature>
<dbReference type="InterPro" id="IPR000337">
    <property type="entry name" value="GPCR_3"/>
</dbReference>
<dbReference type="Proteomes" id="UP001460270">
    <property type="component" value="Unassembled WGS sequence"/>
</dbReference>